<geneLocation type="plasmid" evidence="5">
    <name>cbm2636_mp</name>
</geneLocation>
<dbReference type="PANTHER" id="PTHR42793">
    <property type="entry name" value="COA BINDING DOMAIN CONTAINING PROTEIN"/>
    <property type="match status" value="1"/>
</dbReference>
<dbReference type="InterPro" id="IPR016102">
    <property type="entry name" value="Succinyl-CoA_synth-like"/>
</dbReference>
<dbReference type="Gene3D" id="3.40.50.261">
    <property type="entry name" value="Succinyl-CoA synthetase domains"/>
    <property type="match status" value="2"/>
</dbReference>
<evidence type="ECO:0000313" key="4">
    <source>
        <dbReference type="EMBL" id="SPD67580.1"/>
    </source>
</evidence>
<name>A0A9Q7V144_9BURK</name>
<dbReference type="SUPFAM" id="SSF51735">
    <property type="entry name" value="NAD(P)-binding Rossmann-fold domains"/>
    <property type="match status" value="1"/>
</dbReference>
<dbReference type="AlphaFoldDB" id="A0A9Q7V144"/>
<dbReference type="GO" id="GO:0005524">
    <property type="term" value="F:ATP binding"/>
    <property type="evidence" value="ECO:0007669"/>
    <property type="project" value="UniProtKB-UniRule"/>
</dbReference>
<evidence type="ECO:0000256" key="2">
    <source>
        <dbReference type="PROSITE-ProRule" id="PRU00409"/>
    </source>
</evidence>
<reference evidence="4 5" key="1">
    <citation type="submission" date="2018-01" db="EMBL/GenBank/DDBJ databases">
        <authorList>
            <person name="Clerissi C."/>
        </authorList>
    </citation>
    <scope>NUCLEOTIDE SEQUENCE [LARGE SCALE GENOMIC DNA]</scope>
    <source>
        <strain evidence="4">Cupriavidus taiwanensis SWF 66322</strain>
        <plasmid evidence="5">cbm2636_mp</plasmid>
    </source>
</reference>
<gene>
    <name evidence="4" type="ORF">CBM2636_MP20430</name>
</gene>
<dbReference type="PANTHER" id="PTHR42793:SF4">
    <property type="entry name" value="BLL6376 PROTEIN"/>
    <property type="match status" value="1"/>
</dbReference>
<keyword evidence="2" id="KW-0547">Nucleotide-binding</keyword>
<dbReference type="SMART" id="SM00881">
    <property type="entry name" value="CoA_binding"/>
    <property type="match status" value="1"/>
</dbReference>
<dbReference type="SUPFAM" id="SSF52210">
    <property type="entry name" value="Succinyl-CoA synthetase domains"/>
    <property type="match status" value="2"/>
</dbReference>
<proteinExistence type="inferred from homology"/>
<accession>A0A9Q7V144</accession>
<organism evidence="4 5">
    <name type="scientific">Cupriavidus taiwanensis</name>
    <dbReference type="NCBI Taxonomy" id="164546"/>
    <lineage>
        <taxon>Bacteria</taxon>
        <taxon>Pseudomonadati</taxon>
        <taxon>Pseudomonadota</taxon>
        <taxon>Betaproteobacteria</taxon>
        <taxon>Burkholderiales</taxon>
        <taxon>Burkholderiaceae</taxon>
        <taxon>Cupriavidus</taxon>
    </lineage>
</organism>
<keyword evidence="4" id="KW-0614">Plasmid</keyword>
<keyword evidence="2" id="KW-0067">ATP-binding</keyword>
<dbReference type="InterPro" id="IPR036291">
    <property type="entry name" value="NAD(P)-bd_dom_sf"/>
</dbReference>
<dbReference type="PROSITE" id="PS50975">
    <property type="entry name" value="ATP_GRASP"/>
    <property type="match status" value="1"/>
</dbReference>
<sequence length="694" mass="73826">MQQLLSPRSIAIVGASENPKRVGGVALDHLIDFGFAGNVYPVNPKYTAIQGLHCYPDIESLPEAPDVVVLSVSADSVLPMLQRSHAKGIRAAVVYSSGFAEEGQAGAKLQQELTDFSRSSGMLVCGPNCMGLANLNTRAITAFATLFKDYPPRHRDGHVGLITQSGNVCIVLYAAGSERGVKFNHFINTGNEACLEFSQYLDFLAEDPDTHAVAGYIEGLRDGENFIRVAARFRAADKPMILMKAGESERGSLAAMSHTASLAGDRMINRAAFLQLGIMQARDPQQLADLAYLVGFKPRHAGRRVAVASISGAMGALLTDLLVGGGLDVPAIEVSSQRAIKEQVPGIGMVSNPVDMTAQIYNRDGVAAAVFKALASSDKIDVVLVYATGYLLERIADELIEASRQSGRLFVAIDTGRASCREALEQAGIPVFTDIARASAALAIYLEWHARRKGANRWFALRLKSCATSDRDTSLLRLDEAQTKTLLGSYGVPVCKEIVARGPEDAAQAAEALGMPAVLKILSPDIAHKTEVGGVRLHLNSVEAVSNAHGEVLAHVAQAVPGADLRGTLVQKMEAGVCELIVGVTRDPLFGLAMTVGLGGVMTEVFRDVSHRLLPVDESIAKDMLHELRGFRLMDGFRGKPRADIAAACKAIAAVSNAAMGLNATLQELEINPLLVKADGEGVVALDALLIPKP</sequence>
<evidence type="ECO:0000259" key="3">
    <source>
        <dbReference type="PROSITE" id="PS50975"/>
    </source>
</evidence>
<dbReference type="EMBL" id="LT984814">
    <property type="protein sequence ID" value="SPD67580.1"/>
    <property type="molecule type" value="Genomic_DNA"/>
</dbReference>
<dbReference type="InterPro" id="IPR032875">
    <property type="entry name" value="Succ_CoA_lig_flav_dom"/>
</dbReference>
<dbReference type="GO" id="GO:0046872">
    <property type="term" value="F:metal ion binding"/>
    <property type="evidence" value="ECO:0007669"/>
    <property type="project" value="InterPro"/>
</dbReference>
<feature type="domain" description="ATP-grasp" evidence="3">
    <location>
        <begin position="484"/>
        <end position="520"/>
    </location>
</feature>
<dbReference type="Pfam" id="PF13549">
    <property type="entry name" value="ATP-grasp_5"/>
    <property type="match status" value="1"/>
</dbReference>
<evidence type="ECO:0000313" key="5">
    <source>
        <dbReference type="Proteomes" id="UP000254259"/>
    </source>
</evidence>
<dbReference type="Pfam" id="PF13380">
    <property type="entry name" value="CoA_binding_2"/>
    <property type="match status" value="1"/>
</dbReference>
<dbReference type="Gene3D" id="3.30.470.20">
    <property type="entry name" value="ATP-grasp fold, B domain"/>
    <property type="match status" value="1"/>
</dbReference>
<dbReference type="Pfam" id="PF13607">
    <property type="entry name" value="Succ_CoA_lig"/>
    <property type="match status" value="1"/>
</dbReference>
<comment type="similarity">
    <text evidence="1">In the N-terminal section; belongs to the acetate CoA ligase alpha subunit family.</text>
</comment>
<dbReference type="InterPro" id="IPR013815">
    <property type="entry name" value="ATP_grasp_subdomain_1"/>
</dbReference>
<dbReference type="FunFam" id="3.30.1490.20:FF:000020">
    <property type="entry name" value="Protein lysine acetyltransferase"/>
    <property type="match status" value="1"/>
</dbReference>
<protein>
    <submittedName>
        <fullName evidence="4">CoA-binding protein</fullName>
    </submittedName>
</protein>
<dbReference type="InterPro" id="IPR011761">
    <property type="entry name" value="ATP-grasp"/>
</dbReference>
<dbReference type="Gene3D" id="3.30.1490.20">
    <property type="entry name" value="ATP-grasp fold, A domain"/>
    <property type="match status" value="1"/>
</dbReference>
<dbReference type="Gene3D" id="3.40.50.720">
    <property type="entry name" value="NAD(P)-binding Rossmann-like Domain"/>
    <property type="match status" value="1"/>
</dbReference>
<evidence type="ECO:0000256" key="1">
    <source>
        <dbReference type="ARBA" id="ARBA00060888"/>
    </source>
</evidence>
<dbReference type="InterPro" id="IPR003781">
    <property type="entry name" value="CoA-bd"/>
</dbReference>
<dbReference type="SUPFAM" id="SSF56059">
    <property type="entry name" value="Glutathione synthetase ATP-binding domain-like"/>
    <property type="match status" value="1"/>
</dbReference>
<dbReference type="Proteomes" id="UP000254259">
    <property type="component" value="Plasmid CBM2636_mp"/>
</dbReference>